<dbReference type="Proteomes" id="UP000887116">
    <property type="component" value="Unassembled WGS sequence"/>
</dbReference>
<dbReference type="AlphaFoldDB" id="A0A8X6J0X9"/>
<organism evidence="1 2">
    <name type="scientific">Trichonephila clavata</name>
    <name type="common">Joro spider</name>
    <name type="synonym">Nephila clavata</name>
    <dbReference type="NCBI Taxonomy" id="2740835"/>
    <lineage>
        <taxon>Eukaryota</taxon>
        <taxon>Metazoa</taxon>
        <taxon>Ecdysozoa</taxon>
        <taxon>Arthropoda</taxon>
        <taxon>Chelicerata</taxon>
        <taxon>Arachnida</taxon>
        <taxon>Araneae</taxon>
        <taxon>Araneomorphae</taxon>
        <taxon>Entelegynae</taxon>
        <taxon>Araneoidea</taxon>
        <taxon>Nephilidae</taxon>
        <taxon>Trichonephila</taxon>
    </lineage>
</organism>
<proteinExistence type="predicted"/>
<reference evidence="1" key="1">
    <citation type="submission" date="2020-07" db="EMBL/GenBank/DDBJ databases">
        <title>Multicomponent nature underlies the extraordinary mechanical properties of spider dragline silk.</title>
        <authorList>
            <person name="Kono N."/>
            <person name="Nakamura H."/>
            <person name="Mori M."/>
            <person name="Yoshida Y."/>
            <person name="Ohtoshi R."/>
            <person name="Malay A.D."/>
            <person name="Moran D.A.P."/>
            <person name="Tomita M."/>
            <person name="Numata K."/>
            <person name="Arakawa K."/>
        </authorList>
    </citation>
    <scope>NUCLEOTIDE SEQUENCE</scope>
</reference>
<gene>
    <name evidence="1" type="ORF">TNCT_385541</name>
</gene>
<sequence length="77" mass="8665">MLIDKCPQLLEVLTLQPNPVKRNPGSGKWRQRVIKGIALPLFYNFVIGTAHALDKRTASPMASGYNRTQSCIRKIWG</sequence>
<evidence type="ECO:0000313" key="2">
    <source>
        <dbReference type="Proteomes" id="UP000887116"/>
    </source>
</evidence>
<protein>
    <submittedName>
        <fullName evidence="1">Uncharacterized protein</fullName>
    </submittedName>
</protein>
<comment type="caution">
    <text evidence="1">The sequence shown here is derived from an EMBL/GenBank/DDBJ whole genome shotgun (WGS) entry which is preliminary data.</text>
</comment>
<dbReference type="EMBL" id="BMAO01039558">
    <property type="protein sequence ID" value="GFR32314.1"/>
    <property type="molecule type" value="Genomic_DNA"/>
</dbReference>
<accession>A0A8X6J0X9</accession>
<evidence type="ECO:0000313" key="1">
    <source>
        <dbReference type="EMBL" id="GFR32314.1"/>
    </source>
</evidence>
<name>A0A8X6J0X9_TRICU</name>
<keyword evidence="2" id="KW-1185">Reference proteome</keyword>